<evidence type="ECO:0000256" key="2">
    <source>
        <dbReference type="ARBA" id="ARBA00022490"/>
    </source>
</evidence>
<protein>
    <submittedName>
        <fullName evidence="6">Enhancer of mRNA-decapping protein 4</fullName>
    </submittedName>
</protein>
<proteinExistence type="predicted"/>
<gene>
    <name evidence="6" type="ORF">PoB_005186500</name>
</gene>
<evidence type="ECO:0000256" key="3">
    <source>
        <dbReference type="ARBA" id="ARBA00022574"/>
    </source>
</evidence>
<keyword evidence="2" id="KW-0963">Cytoplasm</keyword>
<dbReference type="InterPro" id="IPR036322">
    <property type="entry name" value="WD40_repeat_dom_sf"/>
</dbReference>
<sequence>MESDDGESIGTTSTDTSMFLRELQALNTGTDGGSTGPIAPEQSIASDTIEVTGSGDAGDSQTLTQAMKTMLGSRPKQIINLEEHLEQASASVYSPEVEVYVAPTDNSSTSSGSNKVKIIPVVNHQWELNYYHGNLVAVHKDSEFVAYALRGKTMGNVRVISRKTAHRTLLKSFRGQVIDLAFALSDDVYLAVVDETGTFFVYSFVMEADGIVSSLVIQVDREKSKIESQFRNLTRVIWCPYIPEDVTENNDIDPAKMLVLLHGTRVS</sequence>
<comment type="caution">
    <text evidence="6">The sequence shown here is derived from an EMBL/GenBank/DDBJ whole genome shotgun (WGS) entry which is preliminary data.</text>
</comment>
<keyword evidence="7" id="KW-1185">Reference proteome</keyword>
<evidence type="ECO:0000313" key="6">
    <source>
        <dbReference type="EMBL" id="GFO25360.1"/>
    </source>
</evidence>
<evidence type="ECO:0000313" key="7">
    <source>
        <dbReference type="Proteomes" id="UP000735302"/>
    </source>
</evidence>
<accession>A0AAV4BY64</accession>
<keyword evidence="3" id="KW-0853">WD repeat</keyword>
<evidence type="ECO:0000256" key="1">
    <source>
        <dbReference type="ARBA" id="ARBA00004496"/>
    </source>
</evidence>
<evidence type="ECO:0000259" key="5">
    <source>
        <dbReference type="Pfam" id="PF16529"/>
    </source>
</evidence>
<dbReference type="PANTHER" id="PTHR15598:SF5">
    <property type="entry name" value="ENHANCER OF MRNA-DECAPPING PROTEIN 4"/>
    <property type="match status" value="1"/>
</dbReference>
<dbReference type="InterPro" id="IPR045152">
    <property type="entry name" value="EDC4-like"/>
</dbReference>
<dbReference type="PANTHER" id="PTHR15598">
    <property type="entry name" value="ENHANCER OF MRNA-DECAPPING PROTEIN 4"/>
    <property type="match status" value="1"/>
</dbReference>
<comment type="subcellular location">
    <subcellularLocation>
        <location evidence="1">Cytoplasm</location>
    </subcellularLocation>
</comment>
<feature type="domain" description="Enhancer of mRNA-decapping protein 4 WD40 repeat region" evidence="5">
    <location>
        <begin position="112"/>
        <end position="266"/>
    </location>
</feature>
<evidence type="ECO:0000256" key="4">
    <source>
        <dbReference type="ARBA" id="ARBA00022737"/>
    </source>
</evidence>
<dbReference type="Proteomes" id="UP000735302">
    <property type="component" value="Unassembled WGS sequence"/>
</dbReference>
<name>A0AAV4BY64_9GAST</name>
<dbReference type="AlphaFoldDB" id="A0AAV4BY64"/>
<dbReference type="EMBL" id="BLXT01005746">
    <property type="protein sequence ID" value="GFO25360.1"/>
    <property type="molecule type" value="Genomic_DNA"/>
</dbReference>
<dbReference type="GO" id="GO:0000932">
    <property type="term" value="C:P-body"/>
    <property type="evidence" value="ECO:0007669"/>
    <property type="project" value="TreeGrafter"/>
</dbReference>
<dbReference type="SUPFAM" id="SSF50978">
    <property type="entry name" value="WD40 repeat-like"/>
    <property type="match status" value="1"/>
</dbReference>
<reference evidence="6 7" key="1">
    <citation type="journal article" date="2021" name="Elife">
        <title>Chloroplast acquisition without the gene transfer in kleptoplastic sea slugs, Plakobranchus ocellatus.</title>
        <authorList>
            <person name="Maeda T."/>
            <person name="Takahashi S."/>
            <person name="Yoshida T."/>
            <person name="Shimamura S."/>
            <person name="Takaki Y."/>
            <person name="Nagai Y."/>
            <person name="Toyoda A."/>
            <person name="Suzuki Y."/>
            <person name="Arimoto A."/>
            <person name="Ishii H."/>
            <person name="Satoh N."/>
            <person name="Nishiyama T."/>
            <person name="Hasebe M."/>
            <person name="Maruyama T."/>
            <person name="Minagawa J."/>
            <person name="Obokata J."/>
            <person name="Shigenobu S."/>
        </authorList>
    </citation>
    <scope>NUCLEOTIDE SEQUENCE [LARGE SCALE GENOMIC DNA]</scope>
</reference>
<organism evidence="6 7">
    <name type="scientific">Plakobranchus ocellatus</name>
    <dbReference type="NCBI Taxonomy" id="259542"/>
    <lineage>
        <taxon>Eukaryota</taxon>
        <taxon>Metazoa</taxon>
        <taxon>Spiralia</taxon>
        <taxon>Lophotrochozoa</taxon>
        <taxon>Mollusca</taxon>
        <taxon>Gastropoda</taxon>
        <taxon>Heterobranchia</taxon>
        <taxon>Euthyneura</taxon>
        <taxon>Panpulmonata</taxon>
        <taxon>Sacoglossa</taxon>
        <taxon>Placobranchoidea</taxon>
        <taxon>Plakobranchidae</taxon>
        <taxon>Plakobranchus</taxon>
    </lineage>
</organism>
<dbReference type="GO" id="GO:0031087">
    <property type="term" value="P:deadenylation-independent decapping of nuclear-transcribed mRNA"/>
    <property type="evidence" value="ECO:0007669"/>
    <property type="project" value="InterPro"/>
</dbReference>
<dbReference type="InterPro" id="IPR032401">
    <property type="entry name" value="EDC4_WD40"/>
</dbReference>
<dbReference type="Pfam" id="PF16529">
    <property type="entry name" value="Ge1_WD40"/>
    <property type="match status" value="1"/>
</dbReference>
<keyword evidence="4" id="KW-0677">Repeat</keyword>